<feature type="transmembrane region" description="Helical" evidence="18">
    <location>
        <begin position="387"/>
        <end position="405"/>
    </location>
</feature>
<dbReference type="PANTHER" id="PTHR22600:SF3">
    <property type="entry name" value="BETA-HEXOSAMINIDASE FDL-RELATED"/>
    <property type="match status" value="1"/>
</dbReference>
<dbReference type="GO" id="GO:0006032">
    <property type="term" value="P:chitin catabolic process"/>
    <property type="evidence" value="ECO:0007669"/>
    <property type="project" value="UniProtKB-KW"/>
</dbReference>
<name>A0AAV1KQK7_9NEOP</name>
<dbReference type="Pfam" id="PF00728">
    <property type="entry name" value="Glyco_hydro_20"/>
    <property type="match status" value="1"/>
</dbReference>
<feature type="transmembrane region" description="Helical" evidence="18">
    <location>
        <begin position="411"/>
        <end position="430"/>
    </location>
</feature>
<feature type="transmembrane region" description="Helical" evidence="18">
    <location>
        <begin position="259"/>
        <end position="282"/>
    </location>
</feature>
<dbReference type="PANTHER" id="PTHR22600">
    <property type="entry name" value="BETA-HEXOSAMINIDASE"/>
    <property type="match status" value="1"/>
</dbReference>
<keyword evidence="5 18" id="KW-0812">Transmembrane</keyword>
<keyword evidence="12" id="KW-0119">Carbohydrate metabolism</keyword>
<dbReference type="InterPro" id="IPR029019">
    <property type="entry name" value="HEX_eukaryotic_N"/>
</dbReference>
<evidence type="ECO:0000256" key="8">
    <source>
        <dbReference type="ARBA" id="ARBA00022989"/>
    </source>
</evidence>
<dbReference type="InterPro" id="IPR029018">
    <property type="entry name" value="Hex-like_dom2"/>
</dbReference>
<evidence type="ECO:0000256" key="4">
    <source>
        <dbReference type="ARBA" id="ARBA00012663"/>
    </source>
</evidence>
<dbReference type="InterPro" id="IPR013057">
    <property type="entry name" value="AA_transpt_TM"/>
</dbReference>
<dbReference type="GO" id="GO:0005886">
    <property type="term" value="C:plasma membrane"/>
    <property type="evidence" value="ECO:0007669"/>
    <property type="project" value="TreeGrafter"/>
</dbReference>
<feature type="domain" description="Beta-hexosaminidase eukaryotic type N-terminal" evidence="21">
    <location>
        <begin position="503"/>
        <end position="626"/>
    </location>
</feature>
<dbReference type="SUPFAM" id="SSF51445">
    <property type="entry name" value="(Trans)glycosidases"/>
    <property type="match status" value="1"/>
</dbReference>
<accession>A0AAV1KQK7</accession>
<keyword evidence="14" id="KW-0624">Polysaccharide degradation</keyword>
<comment type="caution">
    <text evidence="22">The sequence shown here is derived from an EMBL/GenBank/DDBJ whole genome shotgun (WGS) entry which is preliminary data.</text>
</comment>
<evidence type="ECO:0000256" key="18">
    <source>
        <dbReference type="SAM" id="Phobius"/>
    </source>
</evidence>
<evidence type="ECO:0000256" key="14">
    <source>
        <dbReference type="ARBA" id="ARBA00023326"/>
    </source>
</evidence>
<gene>
    <name evidence="22" type="ORF">PARMNEM_LOCUS5933</name>
</gene>
<evidence type="ECO:0000256" key="6">
    <source>
        <dbReference type="ARBA" id="ARBA00022729"/>
    </source>
</evidence>
<dbReference type="EC" id="3.2.1.52" evidence="4"/>
<comment type="similarity">
    <text evidence="3">Belongs to the glycosyl hydrolase 20 family.</text>
</comment>
<organism evidence="22 23">
    <name type="scientific">Parnassius mnemosyne</name>
    <name type="common">clouded apollo</name>
    <dbReference type="NCBI Taxonomy" id="213953"/>
    <lineage>
        <taxon>Eukaryota</taxon>
        <taxon>Metazoa</taxon>
        <taxon>Ecdysozoa</taxon>
        <taxon>Arthropoda</taxon>
        <taxon>Hexapoda</taxon>
        <taxon>Insecta</taxon>
        <taxon>Pterygota</taxon>
        <taxon>Neoptera</taxon>
        <taxon>Endopterygota</taxon>
        <taxon>Lepidoptera</taxon>
        <taxon>Glossata</taxon>
        <taxon>Ditrysia</taxon>
        <taxon>Papilionoidea</taxon>
        <taxon>Papilionidae</taxon>
        <taxon>Parnassiinae</taxon>
        <taxon>Parnassini</taxon>
        <taxon>Parnassius</taxon>
        <taxon>Driopa</taxon>
    </lineage>
</organism>
<dbReference type="FunFam" id="3.20.20.80:FF:000063">
    <property type="entry name" value="Beta-hexosaminidase"/>
    <property type="match status" value="1"/>
</dbReference>
<dbReference type="Gene3D" id="3.30.379.10">
    <property type="entry name" value="Chitobiase/beta-hexosaminidase domain 2-like"/>
    <property type="match status" value="1"/>
</dbReference>
<feature type="transmembrane region" description="Helical" evidence="18">
    <location>
        <begin position="343"/>
        <end position="366"/>
    </location>
</feature>
<keyword evidence="23" id="KW-1185">Reference proteome</keyword>
<evidence type="ECO:0000256" key="12">
    <source>
        <dbReference type="ARBA" id="ARBA00023277"/>
    </source>
</evidence>
<keyword evidence="13" id="KW-0326">Glycosidase</keyword>
<feature type="transmembrane region" description="Helical" evidence="18">
    <location>
        <begin position="195"/>
        <end position="214"/>
    </location>
</feature>
<dbReference type="Pfam" id="PF14845">
    <property type="entry name" value="Glycohydro_20b2"/>
    <property type="match status" value="1"/>
</dbReference>
<keyword evidence="8 18" id="KW-1133">Transmembrane helix</keyword>
<evidence type="ECO:0000313" key="23">
    <source>
        <dbReference type="Proteomes" id="UP001314205"/>
    </source>
</evidence>
<feature type="domain" description="Glycoside hydrolase family 20 catalytic" evidence="19">
    <location>
        <begin position="650"/>
        <end position="977"/>
    </location>
</feature>
<evidence type="ECO:0000256" key="13">
    <source>
        <dbReference type="ARBA" id="ARBA00023295"/>
    </source>
</evidence>
<comment type="subcellular location">
    <subcellularLocation>
        <location evidence="2">Membrane</location>
    </subcellularLocation>
</comment>
<dbReference type="AlphaFoldDB" id="A0AAV1KQK7"/>
<keyword evidence="6" id="KW-0732">Signal</keyword>
<evidence type="ECO:0000256" key="15">
    <source>
        <dbReference type="ARBA" id="ARBA00070325"/>
    </source>
</evidence>
<dbReference type="InterPro" id="IPR017853">
    <property type="entry name" value="GH"/>
</dbReference>
<evidence type="ECO:0000256" key="17">
    <source>
        <dbReference type="ARBA" id="ARBA00076749"/>
    </source>
</evidence>
<evidence type="ECO:0000256" key="1">
    <source>
        <dbReference type="ARBA" id="ARBA00001231"/>
    </source>
</evidence>
<evidence type="ECO:0000313" key="22">
    <source>
        <dbReference type="EMBL" id="CAK1584755.1"/>
    </source>
</evidence>
<dbReference type="InterPro" id="IPR025705">
    <property type="entry name" value="Beta_hexosaminidase_sua/sub"/>
</dbReference>
<dbReference type="GO" id="GO:0016231">
    <property type="term" value="F:beta-N-acetylglucosaminidase activity"/>
    <property type="evidence" value="ECO:0007669"/>
    <property type="project" value="TreeGrafter"/>
</dbReference>
<evidence type="ECO:0000259" key="21">
    <source>
        <dbReference type="Pfam" id="PF14845"/>
    </source>
</evidence>
<evidence type="ECO:0000256" key="2">
    <source>
        <dbReference type="ARBA" id="ARBA00004370"/>
    </source>
</evidence>
<feature type="transmembrane region" description="Helical" evidence="18">
    <location>
        <begin position="101"/>
        <end position="125"/>
    </location>
</feature>
<dbReference type="GO" id="GO:0000272">
    <property type="term" value="P:polysaccharide catabolic process"/>
    <property type="evidence" value="ECO:0007669"/>
    <property type="project" value="UniProtKB-KW"/>
</dbReference>
<proteinExistence type="inferred from homology"/>
<reference evidence="22 23" key="1">
    <citation type="submission" date="2023-11" db="EMBL/GenBank/DDBJ databases">
        <authorList>
            <person name="Hedman E."/>
            <person name="Englund M."/>
            <person name="Stromberg M."/>
            <person name="Nyberg Akerstrom W."/>
            <person name="Nylinder S."/>
            <person name="Jareborg N."/>
            <person name="Kallberg Y."/>
            <person name="Kronander E."/>
        </authorList>
    </citation>
    <scope>NUCLEOTIDE SEQUENCE [LARGE SCALE GENOMIC DNA]</scope>
</reference>
<feature type="transmembrane region" description="Helical" evidence="18">
    <location>
        <begin position="226"/>
        <end position="247"/>
    </location>
</feature>
<evidence type="ECO:0000256" key="10">
    <source>
        <dbReference type="ARBA" id="ARBA00023136"/>
    </source>
</evidence>
<evidence type="ECO:0000256" key="3">
    <source>
        <dbReference type="ARBA" id="ARBA00006285"/>
    </source>
</evidence>
<keyword evidence="10 18" id="KW-0472">Membrane</keyword>
<evidence type="ECO:0000259" key="20">
    <source>
        <dbReference type="Pfam" id="PF01490"/>
    </source>
</evidence>
<protein>
    <recommendedName>
        <fullName evidence="15">Chitooligosaccharidolytic beta-N-acetylglucosaminidase</fullName>
        <ecNumber evidence="4">3.2.1.52</ecNumber>
    </recommendedName>
    <alternativeName>
        <fullName evidence="17">Beta-GlcNAcase</fullName>
    </alternativeName>
    <alternativeName>
        <fullName evidence="16">Beta-hexosaminidase</fullName>
    </alternativeName>
</protein>
<dbReference type="EMBL" id="CAVLGL010000068">
    <property type="protein sequence ID" value="CAK1584755.1"/>
    <property type="molecule type" value="Genomic_DNA"/>
</dbReference>
<evidence type="ECO:0000256" key="7">
    <source>
        <dbReference type="ARBA" id="ARBA00022801"/>
    </source>
</evidence>
<evidence type="ECO:0000256" key="16">
    <source>
        <dbReference type="ARBA" id="ARBA00076634"/>
    </source>
</evidence>
<feature type="transmembrane region" description="Helical" evidence="18">
    <location>
        <begin position="164"/>
        <end position="183"/>
    </location>
</feature>
<feature type="domain" description="Amino acid transporter transmembrane" evidence="20">
    <location>
        <begin position="69"/>
        <end position="462"/>
    </location>
</feature>
<dbReference type="InterPro" id="IPR015883">
    <property type="entry name" value="Glyco_hydro_20_cat"/>
</dbReference>
<dbReference type="SUPFAM" id="SSF55545">
    <property type="entry name" value="beta-N-acetylhexosaminidase-like domain"/>
    <property type="match status" value="1"/>
</dbReference>
<sequence length="1022" mass="115939">MILKVVVSIKLDFYSSYLFHRAAFETISRHVIQPYNHESFLDLRFARLPSTKAFVDNYEPREHRTPKDPIKVWMAYFNLLRISLGPGMLGMPLAISQAGIVLGPIITVIAGIMVLHMHTTLLWCLNEICRQLRIPYISYRYGFRVALLHGPAVCQAMGHRAPEIIAVFMILNQIGICTVHVIFTTDSLRDIMDWQSSKPALLALLLPIMFLDSILKSLKVVSYISLLGNICNLVGLILILYHMLLGISHKDVDLVTYSSITWIIVFGCFLYNLSAIGVILTLERNLYKPKALTKRYGVLNISMILNILSSIVFGVLGYLSFGVMDENILRSLPYDDNSTMAAIGLYLISTIFAYPLQCYPAIQILMEVIKNHTSRTPSESTLEMIEYFVRPCFVTITFLVCYLIPFQAPFVAFVGNFCTSMLSLVFPALMELCLLYPGNYGKKNFYLIKDLIIITLGLVCWLNLLPLWTWECVNEKCLPMKATISGKLQSLVTCNMLCSTIQLWPQPTGSVSLSTTAVPVRADLFQLQVMGVTSRPVKQHLQDAFEIFRQELRFTEQKIRGFEEWQRVIVRVGINGSADPRMRLDTDESYRMSIQPKEGSGGIMIVDIAAKSFCGARHGLETLAQMIWLDPYAGSLLMMEAASVEDAPRFRYRGLMIDTSHNYFPVHELIRTIDAMATCKLNTFHWHATGAQGFSIMFGSVPQLAQYAGNEHAAMYTPEDVRTIARYARLRGIRVLLEVDIPAQIGHAWDWGPTIGLGELAHCMELEPWIAYCDEPPCGQLNPRNLHVYEILERLFLEIIQLTGVDDLFHIGGDGVIERCWAEVFNDTDPMEIWLEFTRKTLQSLEKANRKLPNLTLIWSSQLCERIKSDLKEYVHGIGLQARNVAWNENYISGLRTVLSNEDAWDLNNGMGAWYEDAQGAPYNSWQRIYEHRPWSRSTLGCLEGGEATVWSSTLGAGGLDARVWPRAAALAERLWADRPEGATRPVQARLDVHRTRLVTRHNIQAEPMWSMWCTQNTYTCR</sequence>
<keyword evidence="7" id="KW-0378">Hydrolase</keyword>
<evidence type="ECO:0000256" key="9">
    <source>
        <dbReference type="ARBA" id="ARBA00023024"/>
    </source>
</evidence>
<feature type="transmembrane region" description="Helical" evidence="18">
    <location>
        <begin position="303"/>
        <end position="323"/>
    </location>
</feature>
<dbReference type="PRINTS" id="PR00738">
    <property type="entry name" value="GLHYDRLASE20"/>
</dbReference>
<keyword evidence="9" id="KW-0146">Chitin degradation</keyword>
<dbReference type="Proteomes" id="UP001314205">
    <property type="component" value="Unassembled WGS sequence"/>
</dbReference>
<dbReference type="GO" id="GO:0030203">
    <property type="term" value="P:glycosaminoglycan metabolic process"/>
    <property type="evidence" value="ECO:0007669"/>
    <property type="project" value="TreeGrafter"/>
</dbReference>
<evidence type="ECO:0000256" key="11">
    <source>
        <dbReference type="ARBA" id="ARBA00023180"/>
    </source>
</evidence>
<dbReference type="Gene3D" id="3.20.20.80">
    <property type="entry name" value="Glycosidases"/>
    <property type="match status" value="1"/>
</dbReference>
<keyword evidence="11" id="KW-0325">Glycoprotein</keyword>
<comment type="catalytic activity">
    <reaction evidence="1">
        <text>Hydrolysis of terminal non-reducing N-acetyl-D-hexosamine residues in N-acetyl-beta-D-hexosaminides.</text>
        <dbReference type="EC" id="3.2.1.52"/>
    </reaction>
</comment>
<evidence type="ECO:0000256" key="5">
    <source>
        <dbReference type="ARBA" id="ARBA00022692"/>
    </source>
</evidence>
<feature type="transmembrane region" description="Helical" evidence="18">
    <location>
        <begin position="451"/>
        <end position="470"/>
    </location>
</feature>
<dbReference type="Pfam" id="PF01490">
    <property type="entry name" value="Aa_trans"/>
    <property type="match status" value="1"/>
</dbReference>
<evidence type="ECO:0000259" key="19">
    <source>
        <dbReference type="Pfam" id="PF00728"/>
    </source>
</evidence>